<keyword evidence="9" id="KW-0472">Membrane</keyword>
<name>A0A7W8AFV8_9ACTN</name>
<dbReference type="GO" id="GO:0005524">
    <property type="term" value="F:ATP binding"/>
    <property type="evidence" value="ECO:0007669"/>
    <property type="project" value="UniProtKB-KW"/>
</dbReference>
<dbReference type="EMBL" id="JACHIN010000022">
    <property type="protein sequence ID" value="MBB5084321.1"/>
    <property type="molecule type" value="Genomic_DNA"/>
</dbReference>
<dbReference type="CDD" id="cd16917">
    <property type="entry name" value="HATPase_UhpB-NarQ-NarX-like"/>
    <property type="match status" value="1"/>
</dbReference>
<keyword evidence="5" id="KW-0547">Nucleotide-binding</keyword>
<protein>
    <recommendedName>
        <fullName evidence="2">histidine kinase</fullName>
        <ecNumber evidence="2">2.7.13.3</ecNumber>
    </recommendedName>
</protein>
<dbReference type="InterPro" id="IPR011712">
    <property type="entry name" value="Sig_transdc_His_kin_sub3_dim/P"/>
</dbReference>
<proteinExistence type="predicted"/>
<dbReference type="AlphaFoldDB" id="A0A7W8AFV8"/>
<dbReference type="EC" id="2.7.13.3" evidence="2"/>
<dbReference type="GO" id="GO:0000155">
    <property type="term" value="F:phosphorelay sensor kinase activity"/>
    <property type="evidence" value="ECO:0007669"/>
    <property type="project" value="InterPro"/>
</dbReference>
<dbReference type="GO" id="GO:0016020">
    <property type="term" value="C:membrane"/>
    <property type="evidence" value="ECO:0007669"/>
    <property type="project" value="InterPro"/>
</dbReference>
<keyword evidence="9" id="KW-0812">Transmembrane</keyword>
<evidence type="ECO:0000256" key="2">
    <source>
        <dbReference type="ARBA" id="ARBA00012438"/>
    </source>
</evidence>
<feature type="domain" description="Signal transduction histidine kinase subgroup 3 dimerisation and phosphoacceptor" evidence="11">
    <location>
        <begin position="206"/>
        <end position="271"/>
    </location>
</feature>
<sequence length="424" mass="42854">MKVWSEGPARLGVRTAAGRDALAAALLILLSTARLLPAVHNGTLSALAPGVVAIGFTSAAADLATIALRRIRPVLALAAASVIPLAAMLLPARPALIGVGAVVCSYTVACLLPQVRATVAIVVCGAVHASGGVFATLAGGGHGGLLTFWGVLPGDLAGMAAAVAAAYLLPATAGFAVQARRAGAARAAASIARDREERARTAVAEERARIARELHDIAAHDLSAIVVQAGAADRLLDRDPAAARATLRAIRSQGRDTLAALRALVGLMRDSEPGAADGRAPALTGVEETVRRFRTTGMDVEVSATGEPRPLPVTTGLAVSRLVREALTNARRHAPGAKVSVTTTFGEAGFAVAVRNTRPDRAARPTGADGSDGGYGLLGMRERVTHAGGALTVGPQPDGGWLVSASFPAAMPASSPASSPPEHA</sequence>
<dbReference type="SUPFAM" id="SSF55874">
    <property type="entry name" value="ATPase domain of HSP90 chaperone/DNA topoisomerase II/histidine kinase"/>
    <property type="match status" value="1"/>
</dbReference>
<dbReference type="Pfam" id="PF02518">
    <property type="entry name" value="HATPase_c"/>
    <property type="match status" value="1"/>
</dbReference>
<keyword evidence="8" id="KW-0902">Two-component regulatory system</keyword>
<evidence type="ECO:0000256" key="7">
    <source>
        <dbReference type="ARBA" id="ARBA00022840"/>
    </source>
</evidence>
<comment type="caution">
    <text evidence="12">The sequence shown here is derived from an EMBL/GenBank/DDBJ whole genome shotgun (WGS) entry which is preliminary data.</text>
</comment>
<keyword evidence="9" id="KW-1133">Transmembrane helix</keyword>
<feature type="transmembrane region" description="Helical" evidence="9">
    <location>
        <begin position="74"/>
        <end position="90"/>
    </location>
</feature>
<reference evidence="12 13" key="1">
    <citation type="submission" date="2020-08" db="EMBL/GenBank/DDBJ databases">
        <title>Genomic Encyclopedia of Type Strains, Phase IV (KMG-IV): sequencing the most valuable type-strain genomes for metagenomic binning, comparative biology and taxonomic classification.</title>
        <authorList>
            <person name="Goeker M."/>
        </authorList>
    </citation>
    <scope>NUCLEOTIDE SEQUENCE [LARGE SCALE GENOMIC DNA]</scope>
    <source>
        <strain evidence="12 13">DSM 45385</strain>
    </source>
</reference>
<evidence type="ECO:0000256" key="4">
    <source>
        <dbReference type="ARBA" id="ARBA00022679"/>
    </source>
</evidence>
<keyword evidence="3" id="KW-0597">Phosphoprotein</keyword>
<evidence type="ECO:0000256" key="1">
    <source>
        <dbReference type="ARBA" id="ARBA00000085"/>
    </source>
</evidence>
<comment type="catalytic activity">
    <reaction evidence="1">
        <text>ATP + protein L-histidine = ADP + protein N-phospho-L-histidine.</text>
        <dbReference type="EC" id="2.7.13.3"/>
    </reaction>
</comment>
<keyword evidence="7" id="KW-0067">ATP-binding</keyword>
<feature type="transmembrane region" description="Helical" evidence="9">
    <location>
        <begin position="96"/>
        <end position="112"/>
    </location>
</feature>
<evidence type="ECO:0000256" key="5">
    <source>
        <dbReference type="ARBA" id="ARBA00022741"/>
    </source>
</evidence>
<evidence type="ECO:0000259" key="11">
    <source>
        <dbReference type="Pfam" id="PF07730"/>
    </source>
</evidence>
<feature type="transmembrane region" description="Helical" evidence="9">
    <location>
        <begin position="119"/>
        <end position="138"/>
    </location>
</feature>
<evidence type="ECO:0000259" key="10">
    <source>
        <dbReference type="Pfam" id="PF02518"/>
    </source>
</evidence>
<dbReference type="Gene3D" id="1.20.5.1930">
    <property type="match status" value="1"/>
</dbReference>
<dbReference type="Proteomes" id="UP000568380">
    <property type="component" value="Unassembled WGS sequence"/>
</dbReference>
<evidence type="ECO:0000256" key="3">
    <source>
        <dbReference type="ARBA" id="ARBA00022553"/>
    </source>
</evidence>
<dbReference type="InterPro" id="IPR003594">
    <property type="entry name" value="HATPase_dom"/>
</dbReference>
<evidence type="ECO:0000256" key="6">
    <source>
        <dbReference type="ARBA" id="ARBA00022777"/>
    </source>
</evidence>
<keyword evidence="13" id="KW-1185">Reference proteome</keyword>
<evidence type="ECO:0000256" key="9">
    <source>
        <dbReference type="SAM" id="Phobius"/>
    </source>
</evidence>
<evidence type="ECO:0000313" key="12">
    <source>
        <dbReference type="EMBL" id="MBB5084321.1"/>
    </source>
</evidence>
<organism evidence="12 13">
    <name type="scientific">Nonomuraea endophytica</name>
    <dbReference type="NCBI Taxonomy" id="714136"/>
    <lineage>
        <taxon>Bacteria</taxon>
        <taxon>Bacillati</taxon>
        <taxon>Actinomycetota</taxon>
        <taxon>Actinomycetes</taxon>
        <taxon>Streptosporangiales</taxon>
        <taxon>Streptosporangiaceae</taxon>
        <taxon>Nonomuraea</taxon>
    </lineage>
</organism>
<gene>
    <name evidence="12" type="ORF">HNR40_009830</name>
</gene>
<accession>A0A7W8AFV8</accession>
<keyword evidence="6 12" id="KW-0418">Kinase</keyword>
<dbReference type="Gene3D" id="3.30.565.10">
    <property type="entry name" value="Histidine kinase-like ATPase, C-terminal domain"/>
    <property type="match status" value="1"/>
</dbReference>
<dbReference type="PANTHER" id="PTHR24421:SF10">
    <property type="entry name" value="NITRATE_NITRITE SENSOR PROTEIN NARQ"/>
    <property type="match status" value="1"/>
</dbReference>
<evidence type="ECO:0000313" key="13">
    <source>
        <dbReference type="Proteomes" id="UP000568380"/>
    </source>
</evidence>
<keyword evidence="4" id="KW-0808">Transferase</keyword>
<dbReference type="PANTHER" id="PTHR24421">
    <property type="entry name" value="NITRATE/NITRITE SENSOR PROTEIN NARX-RELATED"/>
    <property type="match status" value="1"/>
</dbReference>
<feature type="domain" description="Histidine kinase/HSP90-like ATPase" evidence="10">
    <location>
        <begin position="318"/>
        <end position="409"/>
    </location>
</feature>
<dbReference type="Pfam" id="PF07730">
    <property type="entry name" value="HisKA_3"/>
    <property type="match status" value="1"/>
</dbReference>
<dbReference type="InterPro" id="IPR050482">
    <property type="entry name" value="Sensor_HK_TwoCompSys"/>
</dbReference>
<dbReference type="RefSeq" id="WP_184974151.1">
    <property type="nucleotide sequence ID" value="NZ_JACHIN010000022.1"/>
</dbReference>
<feature type="transmembrane region" description="Helical" evidence="9">
    <location>
        <begin position="158"/>
        <end position="177"/>
    </location>
</feature>
<feature type="transmembrane region" description="Helical" evidence="9">
    <location>
        <begin position="46"/>
        <end position="67"/>
    </location>
</feature>
<dbReference type="GO" id="GO:0046983">
    <property type="term" value="F:protein dimerization activity"/>
    <property type="evidence" value="ECO:0007669"/>
    <property type="project" value="InterPro"/>
</dbReference>
<dbReference type="InterPro" id="IPR036890">
    <property type="entry name" value="HATPase_C_sf"/>
</dbReference>
<feature type="transmembrane region" description="Helical" evidence="9">
    <location>
        <begin position="21"/>
        <end position="40"/>
    </location>
</feature>
<evidence type="ECO:0000256" key="8">
    <source>
        <dbReference type="ARBA" id="ARBA00023012"/>
    </source>
</evidence>